<protein>
    <recommendedName>
        <fullName evidence="2">Poor homologous synapsis 1 PH domain-containing protein</fullName>
    </recommendedName>
</protein>
<evidence type="ECO:0000259" key="2">
    <source>
        <dbReference type="Pfam" id="PF25349"/>
    </source>
</evidence>
<feature type="region of interest" description="Disordered" evidence="1">
    <location>
        <begin position="34"/>
        <end position="54"/>
    </location>
</feature>
<reference evidence="3" key="2">
    <citation type="journal article" date="2022" name="Hortic Res">
        <title>The genome of Dioscorea zingiberensis sheds light on the biosynthesis, origin and evolution of the medicinally important diosgenin saponins.</title>
        <authorList>
            <person name="Li Y."/>
            <person name="Tan C."/>
            <person name="Li Z."/>
            <person name="Guo J."/>
            <person name="Li S."/>
            <person name="Chen X."/>
            <person name="Wang C."/>
            <person name="Dai X."/>
            <person name="Yang H."/>
            <person name="Song W."/>
            <person name="Hou L."/>
            <person name="Xu J."/>
            <person name="Tong Z."/>
            <person name="Xu A."/>
            <person name="Yuan X."/>
            <person name="Wang W."/>
            <person name="Yang Q."/>
            <person name="Chen L."/>
            <person name="Sun Z."/>
            <person name="Wang K."/>
            <person name="Pan B."/>
            <person name="Chen J."/>
            <person name="Bao Y."/>
            <person name="Liu F."/>
            <person name="Qi X."/>
            <person name="Gang D.R."/>
            <person name="Wen J."/>
            <person name="Li J."/>
        </authorList>
    </citation>
    <scope>NUCLEOTIDE SEQUENCE</scope>
    <source>
        <strain evidence="3">Dzin_1.0</strain>
    </source>
</reference>
<gene>
    <name evidence="3" type="ORF">J5N97_027654</name>
</gene>
<feature type="region of interest" description="Disordered" evidence="1">
    <location>
        <begin position="334"/>
        <end position="354"/>
    </location>
</feature>
<keyword evidence="4" id="KW-1185">Reference proteome</keyword>
<evidence type="ECO:0000313" key="4">
    <source>
        <dbReference type="Proteomes" id="UP001085076"/>
    </source>
</evidence>
<dbReference type="Proteomes" id="UP001085076">
    <property type="component" value="Miscellaneous, Linkage group lg09"/>
</dbReference>
<dbReference type="InterPro" id="IPR057619">
    <property type="entry name" value="PH_PHS1"/>
</dbReference>
<dbReference type="AlphaFoldDB" id="A0A9D5BXJ4"/>
<organism evidence="3 4">
    <name type="scientific">Dioscorea zingiberensis</name>
    <dbReference type="NCBI Taxonomy" id="325984"/>
    <lineage>
        <taxon>Eukaryota</taxon>
        <taxon>Viridiplantae</taxon>
        <taxon>Streptophyta</taxon>
        <taxon>Embryophyta</taxon>
        <taxon>Tracheophyta</taxon>
        <taxon>Spermatophyta</taxon>
        <taxon>Magnoliopsida</taxon>
        <taxon>Liliopsida</taxon>
        <taxon>Dioscoreales</taxon>
        <taxon>Dioscoreaceae</taxon>
        <taxon>Dioscorea</taxon>
    </lineage>
</organism>
<name>A0A9D5BXJ4_9LILI</name>
<evidence type="ECO:0000256" key="1">
    <source>
        <dbReference type="SAM" id="MobiDB-lite"/>
    </source>
</evidence>
<proteinExistence type="predicted"/>
<accession>A0A9D5BXJ4</accession>
<sequence>MASVSVSEALESSAGLTCTQWEVEYSRFFHFPRRSSSSSSSPPPPMGLRPLPKGKIRSRGTWLTASSRAILLISLGSTNPIPILSVILSGVVHEEHFVSNLSFSWPQVSCDSDCPIRGSRIVFMSFRDCSNLIQKFAVRFSTCCASETFLNYVKEGSRDTSGFGIQASHFVCESSSPSKSMASNRLCYRVDEESSLDKSIATCEVEVPALTCNGLQCEHLVQPTLPTKTGSVSSGLPRSFSQLLTDCSTGSERVQTSPARSMMATNLHSQNGGEILDPSFPEVEKKSDEQSKFVAVADLKSQIATCMSDASFVDMLSKIERVIDELGVIFRTPPQNSFLDHGRTEPLQLKQQQL</sequence>
<dbReference type="EMBL" id="JAGGNH010000009">
    <property type="protein sequence ID" value="KAJ0962532.1"/>
    <property type="molecule type" value="Genomic_DNA"/>
</dbReference>
<reference evidence="3" key="1">
    <citation type="submission" date="2021-03" db="EMBL/GenBank/DDBJ databases">
        <authorList>
            <person name="Li Z."/>
            <person name="Yang C."/>
        </authorList>
    </citation>
    <scope>NUCLEOTIDE SEQUENCE</scope>
    <source>
        <strain evidence="3">Dzin_1.0</strain>
        <tissue evidence="3">Leaf</tissue>
    </source>
</reference>
<dbReference type="OrthoDB" id="1864854at2759"/>
<dbReference type="Pfam" id="PF25349">
    <property type="entry name" value="PH_PHS1"/>
    <property type="match status" value="1"/>
</dbReference>
<evidence type="ECO:0000313" key="3">
    <source>
        <dbReference type="EMBL" id="KAJ0962532.1"/>
    </source>
</evidence>
<comment type="caution">
    <text evidence="3">The sequence shown here is derived from an EMBL/GenBank/DDBJ whole genome shotgun (WGS) entry which is preliminary data.</text>
</comment>
<feature type="domain" description="Poor homologous synapsis 1 PH" evidence="2">
    <location>
        <begin position="20"/>
        <end position="162"/>
    </location>
</feature>